<dbReference type="GO" id="GO:0016787">
    <property type="term" value="F:hydrolase activity"/>
    <property type="evidence" value="ECO:0007669"/>
    <property type="project" value="UniProtKB-KW"/>
</dbReference>
<comment type="caution">
    <text evidence="14">The sequence shown here is derived from an EMBL/GenBank/DDBJ whole genome shotgun (WGS) entry which is preliminary data.</text>
</comment>
<dbReference type="GO" id="GO:0005524">
    <property type="term" value="F:ATP binding"/>
    <property type="evidence" value="ECO:0007669"/>
    <property type="project" value="UniProtKB-KW"/>
</dbReference>
<dbReference type="SUPFAM" id="SSF52540">
    <property type="entry name" value="P-loop containing nucleoside triphosphate hydrolases"/>
    <property type="match status" value="2"/>
</dbReference>
<dbReference type="InterPro" id="IPR001841">
    <property type="entry name" value="Znf_RING"/>
</dbReference>
<feature type="compositionally biased region" description="Low complexity" evidence="10">
    <location>
        <begin position="86"/>
        <end position="103"/>
    </location>
</feature>
<accession>A0A1Q5SMH1</accession>
<dbReference type="Gene3D" id="3.30.40.10">
    <property type="entry name" value="Zinc/RING finger domain, C3HC4 (zinc finger)"/>
    <property type="match status" value="1"/>
</dbReference>
<evidence type="ECO:0000256" key="1">
    <source>
        <dbReference type="ARBA" id="ARBA00007025"/>
    </source>
</evidence>
<dbReference type="AlphaFoldDB" id="A0A1Q5SMH1"/>
<dbReference type="SMART" id="SM00490">
    <property type="entry name" value="HELICc"/>
    <property type="match status" value="1"/>
</dbReference>
<name>A0A1Q5SMH1_9EURO</name>
<dbReference type="SMART" id="SM00184">
    <property type="entry name" value="RING"/>
    <property type="match status" value="1"/>
</dbReference>
<evidence type="ECO:0000256" key="10">
    <source>
        <dbReference type="SAM" id="MobiDB-lite"/>
    </source>
</evidence>
<keyword evidence="15" id="KW-1185">Reference proteome</keyword>
<evidence type="ECO:0000259" key="11">
    <source>
        <dbReference type="PROSITE" id="PS50089"/>
    </source>
</evidence>
<dbReference type="InterPro" id="IPR017907">
    <property type="entry name" value="Znf_RING_CS"/>
</dbReference>
<evidence type="ECO:0000256" key="6">
    <source>
        <dbReference type="ARBA" id="ARBA00022806"/>
    </source>
</evidence>
<dbReference type="InterPro" id="IPR038718">
    <property type="entry name" value="SNF2-like_sf"/>
</dbReference>
<evidence type="ECO:0000256" key="2">
    <source>
        <dbReference type="ARBA" id="ARBA00022723"/>
    </source>
</evidence>
<dbReference type="Gene3D" id="3.40.50.10810">
    <property type="entry name" value="Tandem AAA-ATPase domain"/>
    <property type="match status" value="1"/>
</dbReference>
<keyword evidence="2" id="KW-0479">Metal-binding</keyword>
<dbReference type="CDD" id="cd18793">
    <property type="entry name" value="SF2_C_SNF"/>
    <property type="match status" value="1"/>
</dbReference>
<dbReference type="InterPro" id="IPR014001">
    <property type="entry name" value="Helicase_ATP-bd"/>
</dbReference>
<dbReference type="GO" id="GO:0006289">
    <property type="term" value="P:nucleotide-excision repair"/>
    <property type="evidence" value="ECO:0007669"/>
    <property type="project" value="TreeGrafter"/>
</dbReference>
<dbReference type="PANTHER" id="PTHR45626:SF12">
    <property type="entry name" value="DNA REPAIR PROTEIN RAD16"/>
    <property type="match status" value="1"/>
</dbReference>
<evidence type="ECO:0000256" key="9">
    <source>
        <dbReference type="PROSITE-ProRule" id="PRU00175"/>
    </source>
</evidence>
<gene>
    <name evidence="14" type="ORF">PENSUB_13833</name>
</gene>
<dbReference type="Gene3D" id="3.40.50.300">
    <property type="entry name" value="P-loop containing nucleotide triphosphate hydrolases"/>
    <property type="match status" value="1"/>
</dbReference>
<feature type="region of interest" description="Disordered" evidence="10">
    <location>
        <begin position="239"/>
        <end position="290"/>
    </location>
</feature>
<dbReference type="InterPro" id="IPR013083">
    <property type="entry name" value="Znf_RING/FYVE/PHD"/>
</dbReference>
<dbReference type="PROSITE" id="PS51194">
    <property type="entry name" value="HELICASE_CTER"/>
    <property type="match status" value="1"/>
</dbReference>
<dbReference type="InterPro" id="IPR001650">
    <property type="entry name" value="Helicase_C-like"/>
</dbReference>
<feature type="domain" description="Helicase ATP-binding" evidence="12">
    <location>
        <begin position="350"/>
        <end position="528"/>
    </location>
</feature>
<feature type="domain" description="RING-type" evidence="11">
    <location>
        <begin position="691"/>
        <end position="734"/>
    </location>
</feature>
<evidence type="ECO:0000256" key="3">
    <source>
        <dbReference type="ARBA" id="ARBA00022741"/>
    </source>
</evidence>
<evidence type="ECO:0000259" key="13">
    <source>
        <dbReference type="PROSITE" id="PS51194"/>
    </source>
</evidence>
<feature type="compositionally biased region" description="Polar residues" evidence="10">
    <location>
        <begin position="130"/>
        <end position="140"/>
    </location>
</feature>
<dbReference type="PANTHER" id="PTHR45626">
    <property type="entry name" value="TRANSCRIPTION TERMINATION FACTOR 2-RELATED"/>
    <property type="match status" value="1"/>
</dbReference>
<evidence type="ECO:0000256" key="7">
    <source>
        <dbReference type="ARBA" id="ARBA00022833"/>
    </source>
</evidence>
<dbReference type="Proteomes" id="UP000186955">
    <property type="component" value="Unassembled WGS sequence"/>
</dbReference>
<evidence type="ECO:0000256" key="4">
    <source>
        <dbReference type="ARBA" id="ARBA00022771"/>
    </source>
</evidence>
<organism evidence="14 15">
    <name type="scientific">Penicillium subrubescens</name>
    <dbReference type="NCBI Taxonomy" id="1316194"/>
    <lineage>
        <taxon>Eukaryota</taxon>
        <taxon>Fungi</taxon>
        <taxon>Dikarya</taxon>
        <taxon>Ascomycota</taxon>
        <taxon>Pezizomycotina</taxon>
        <taxon>Eurotiomycetes</taxon>
        <taxon>Eurotiomycetidae</taxon>
        <taxon>Eurotiales</taxon>
        <taxon>Aspergillaceae</taxon>
        <taxon>Penicillium</taxon>
    </lineage>
</organism>
<keyword evidence="6" id="KW-0347">Helicase</keyword>
<dbReference type="GO" id="GO:0005634">
    <property type="term" value="C:nucleus"/>
    <property type="evidence" value="ECO:0007669"/>
    <property type="project" value="TreeGrafter"/>
</dbReference>
<feature type="compositionally biased region" description="Basic and acidic residues" evidence="10">
    <location>
        <begin position="269"/>
        <end position="278"/>
    </location>
</feature>
<dbReference type="STRING" id="1316194.A0A1Q5SMH1"/>
<dbReference type="InterPro" id="IPR018957">
    <property type="entry name" value="Znf_C3HC4_RING-type"/>
</dbReference>
<reference evidence="14 15" key="1">
    <citation type="submission" date="2016-10" db="EMBL/GenBank/DDBJ databases">
        <title>Genome sequence of the ascomycete fungus Penicillium subrubescens.</title>
        <authorList>
            <person name="De Vries R.P."/>
            <person name="Peng M."/>
            <person name="Dilokpimol A."/>
            <person name="Hilden K."/>
            <person name="Makela M.R."/>
            <person name="Grigoriev I."/>
            <person name="Riley R."/>
            <person name="Granchi Z."/>
        </authorList>
    </citation>
    <scope>NUCLEOTIDE SEQUENCE [LARGE SCALE GENOMIC DNA]</scope>
    <source>
        <strain evidence="14 15">CBS 132785</strain>
    </source>
</reference>
<evidence type="ECO:0000259" key="12">
    <source>
        <dbReference type="PROSITE" id="PS51192"/>
    </source>
</evidence>
<dbReference type="GO" id="GO:0004386">
    <property type="term" value="F:helicase activity"/>
    <property type="evidence" value="ECO:0007669"/>
    <property type="project" value="UniProtKB-KW"/>
</dbReference>
<dbReference type="GO" id="GO:0008094">
    <property type="term" value="F:ATP-dependent activity, acting on DNA"/>
    <property type="evidence" value="ECO:0007669"/>
    <property type="project" value="TreeGrafter"/>
</dbReference>
<feature type="region of interest" description="Disordered" evidence="10">
    <location>
        <begin position="1"/>
        <end position="165"/>
    </location>
</feature>
<dbReference type="GO" id="GO:0008270">
    <property type="term" value="F:zinc ion binding"/>
    <property type="evidence" value="ECO:0007669"/>
    <property type="project" value="UniProtKB-KW"/>
</dbReference>
<keyword evidence="7" id="KW-0862">Zinc</keyword>
<dbReference type="PROSITE" id="PS00518">
    <property type="entry name" value="ZF_RING_1"/>
    <property type="match status" value="1"/>
</dbReference>
<dbReference type="OrthoDB" id="448448at2759"/>
<dbReference type="Pfam" id="PF00176">
    <property type="entry name" value="SNF2-rel_dom"/>
    <property type="match status" value="2"/>
</dbReference>
<dbReference type="InterPro" id="IPR000330">
    <property type="entry name" value="SNF2_N"/>
</dbReference>
<feature type="compositionally biased region" description="Polar residues" evidence="10">
    <location>
        <begin position="104"/>
        <end position="116"/>
    </location>
</feature>
<feature type="compositionally biased region" description="Acidic residues" evidence="10">
    <location>
        <begin position="254"/>
        <end position="268"/>
    </location>
</feature>
<feature type="compositionally biased region" description="Basic residues" evidence="10">
    <location>
        <begin position="190"/>
        <end position="202"/>
    </location>
</feature>
<evidence type="ECO:0000313" key="15">
    <source>
        <dbReference type="Proteomes" id="UP000186955"/>
    </source>
</evidence>
<sequence>MRRRSQAAVIPDSEEDVVSGTSLRNSSSSRRQAPPRKPSHSSRVIQDSEDDGLASLDSDPPNISTSRNGSTMAVKVVIPTKKDASPSDSSGSSGIRSTDGTTGCSTPATSVGTPAESSIKRTRGRVNASDRAQSLRTSIMTRRASLRGQRGTKRSADDAALSEDELSLETSDAAIAHALQMEEYEQPAPKKQKTAASKRSRQRAPAVPEIMDLSSDSELSEWDLIEKSLSSEEDLYSSAGSFYETGPRGQSEEQGQDDDDDDDSYDWDAGDRRRREENQADLPPSWDEQRKARRMLADRKKLEKKHPAIITMWDTLKATPIITPKAAPQPESITRKLKPFQLEGLNWMMEQEKTQYRGGLLGDEMGMGKTIQAVSLIMSDFPQREPTLVLVPPVALMQWVSEIKEYTNGKLKVCVYHNSDSKVKKLSRADLRKYNVIMISYSSLESIHRKQEKGWTRGNGTVKEDSVIHSIDYHRLILDEAHSIKQRTTGVAKACFALKASYKWCLSGTPVQNRIGEFFSLLRFLQVKPFACYFCKQCPCEQLQWSANKQGRCTECGHTGFNHISLFNKEILNPITEGRSMTERKEGLAKLRLITDHIMLRRMKEEHTSSLELPPKRITIHNEFFGEIEHDFSRSIMTNTSRQFDTYVSRGVMLNNYANIFGLIMQMRQVANHPDLILKKHVQPGFNVLVCRVCDEPAEDAIRSRCRHEFCRKCAKDYIQSFDDTSAVDCPQCHIPLSIDLEQPTIEQTGEGVKKNSIINRIMMDKWTSSTKIETLLYELYQQRSKSHTPKSIIFSQFTSMLQLVEWRLRHAGFNTVMLDGTMTPAQRQKSIEHFMKNADVEVFLVSLKAGGVALNLTEASRVFIVDPWWNPAAEWQSADRSHRIGQQRPCVITRLTIEDSVESRIVQLQEKKANLIRGTINKDQGKALEKLTPEDMQFLFRGS</sequence>
<dbReference type="PROSITE" id="PS50089">
    <property type="entry name" value="ZF_RING_2"/>
    <property type="match status" value="1"/>
</dbReference>
<evidence type="ECO:0000313" key="14">
    <source>
        <dbReference type="EMBL" id="OKO89198.1"/>
    </source>
</evidence>
<dbReference type="InterPro" id="IPR050628">
    <property type="entry name" value="SNF2_RAD54_helicase_TF"/>
</dbReference>
<dbReference type="CDD" id="cd18008">
    <property type="entry name" value="DEXDc_SHPRH-like"/>
    <property type="match status" value="1"/>
</dbReference>
<dbReference type="SMART" id="SM00487">
    <property type="entry name" value="DEXDc"/>
    <property type="match status" value="1"/>
</dbReference>
<dbReference type="SUPFAM" id="SSF57850">
    <property type="entry name" value="RING/U-box"/>
    <property type="match status" value="1"/>
</dbReference>
<dbReference type="InterPro" id="IPR027417">
    <property type="entry name" value="P-loop_NTPase"/>
</dbReference>
<keyword evidence="8" id="KW-0067">ATP-binding</keyword>
<dbReference type="InterPro" id="IPR049730">
    <property type="entry name" value="SNF2/RAD54-like_C"/>
</dbReference>
<feature type="compositionally biased region" description="Polar residues" evidence="10">
    <location>
        <begin position="61"/>
        <end position="71"/>
    </location>
</feature>
<keyword evidence="4 9" id="KW-0863">Zinc-finger</keyword>
<feature type="region of interest" description="Disordered" evidence="10">
    <location>
        <begin position="177"/>
        <end position="218"/>
    </location>
</feature>
<dbReference type="EMBL" id="MNBE01000776">
    <property type="protein sequence ID" value="OKO89198.1"/>
    <property type="molecule type" value="Genomic_DNA"/>
</dbReference>
<keyword evidence="3" id="KW-0547">Nucleotide-binding</keyword>
<evidence type="ECO:0000256" key="8">
    <source>
        <dbReference type="ARBA" id="ARBA00022840"/>
    </source>
</evidence>
<evidence type="ECO:0000256" key="5">
    <source>
        <dbReference type="ARBA" id="ARBA00022801"/>
    </source>
</evidence>
<protein>
    <submittedName>
        <fullName evidence="14">DNA repair protein RAD16</fullName>
    </submittedName>
</protein>
<proteinExistence type="inferred from homology"/>
<dbReference type="PROSITE" id="PS51192">
    <property type="entry name" value="HELICASE_ATP_BIND_1"/>
    <property type="match status" value="1"/>
</dbReference>
<comment type="similarity">
    <text evidence="1">Belongs to the SNF2/RAD54 helicase family.</text>
</comment>
<feature type="domain" description="Helicase C-terminal" evidence="13">
    <location>
        <begin position="772"/>
        <end position="933"/>
    </location>
</feature>
<feature type="compositionally biased region" description="Low complexity" evidence="10">
    <location>
        <begin position="19"/>
        <end position="31"/>
    </location>
</feature>
<dbReference type="Pfam" id="PF00271">
    <property type="entry name" value="Helicase_C"/>
    <property type="match status" value="1"/>
</dbReference>
<keyword evidence="5" id="KW-0378">Hydrolase</keyword>
<dbReference type="Pfam" id="PF00097">
    <property type="entry name" value="zf-C3HC4"/>
    <property type="match status" value="1"/>
</dbReference>
<dbReference type="CDD" id="cd16567">
    <property type="entry name" value="RING-HC_RAD16-like"/>
    <property type="match status" value="1"/>
</dbReference>